<comment type="caution">
    <text evidence="2">The sequence shown here is derived from an EMBL/GenBank/DDBJ whole genome shotgun (WGS) entry which is preliminary data.</text>
</comment>
<dbReference type="AlphaFoldDB" id="A0A813HI93"/>
<protein>
    <submittedName>
        <fullName evidence="2">Uncharacterized protein</fullName>
    </submittedName>
</protein>
<reference evidence="2" key="1">
    <citation type="submission" date="2021-02" db="EMBL/GenBank/DDBJ databases">
        <authorList>
            <person name="Dougan E. K."/>
            <person name="Rhodes N."/>
            <person name="Thang M."/>
            <person name="Chan C."/>
        </authorList>
    </citation>
    <scope>NUCLEOTIDE SEQUENCE</scope>
</reference>
<proteinExistence type="predicted"/>
<dbReference type="Proteomes" id="UP000654075">
    <property type="component" value="Unassembled WGS sequence"/>
</dbReference>
<dbReference type="EMBL" id="CAJNNV010031644">
    <property type="protein sequence ID" value="CAE8637208.1"/>
    <property type="molecule type" value="Genomic_DNA"/>
</dbReference>
<name>A0A813HI93_POLGL</name>
<evidence type="ECO:0000313" key="2">
    <source>
        <dbReference type="EMBL" id="CAE8637208.1"/>
    </source>
</evidence>
<keyword evidence="3" id="KW-1185">Reference proteome</keyword>
<organism evidence="2 3">
    <name type="scientific">Polarella glacialis</name>
    <name type="common">Dinoflagellate</name>
    <dbReference type="NCBI Taxonomy" id="89957"/>
    <lineage>
        <taxon>Eukaryota</taxon>
        <taxon>Sar</taxon>
        <taxon>Alveolata</taxon>
        <taxon>Dinophyceae</taxon>
        <taxon>Suessiales</taxon>
        <taxon>Suessiaceae</taxon>
        <taxon>Polarella</taxon>
    </lineage>
</organism>
<evidence type="ECO:0000313" key="3">
    <source>
        <dbReference type="Proteomes" id="UP000654075"/>
    </source>
</evidence>
<feature type="region of interest" description="Disordered" evidence="1">
    <location>
        <begin position="213"/>
        <end position="243"/>
    </location>
</feature>
<evidence type="ECO:0000256" key="1">
    <source>
        <dbReference type="SAM" id="MobiDB-lite"/>
    </source>
</evidence>
<gene>
    <name evidence="2" type="ORF">PGLA1383_LOCUS52597</name>
</gene>
<accession>A0A813HI93</accession>
<feature type="compositionally biased region" description="Low complexity" evidence="1">
    <location>
        <begin position="223"/>
        <end position="243"/>
    </location>
</feature>
<sequence>MSLRGLVIEDLTERCLLGLGRSKKRRTRVIETVNQFAKKIKMPCMFIDPVSYRRDFGEWKTNGLGHRQVDGINPITRKKGPLIMVPKLQNGYYEGEWEFSEAVEDRKVKDDDQDTLRLAQLEEAGETAMSALPCVGSGKTTTTWADLLAMDSSDLASAMDPKDAAGLAGAKPVALVEDDEAESVDQEELDEYKASIEQQHDQPDSQAGALIMASNPSRNRRISTASSSFRGTHSSSSLGSAAGPSSCNLNWAPIAGQLGQAGEDPLTELAEQRGSAAKGRLADPSTFLTKVFAEMPERGNQQKFSAFVNGIRKHLTVIQQAAAGNNKIKDQEIKSTVTALRKTGKTLNKADEHEGLGKIVQDVCSYANLLQTLRTMATAKAKSSPATWCSGEINPSQAVKDLLQACDAIKPGMVVAIPVSWMKVLVKLDFAIGLEATEEITAARIYEFAAMAFLDFEAKLNGNYEFGGTTDIMLCCLEGLQNESAISCQNAIASMALARLFNERGNALSPQEMVTLFLQPVFDNPSVVLDTELRKFLRNLFTLGCQESTDAEGLAGALTEALLQELQLAQPSDLASITPIIVLHQRVIETIAKLPIEKATTQVEASRQVLVERVKSLAQDVLATAVDGSNESAAAECVQSFTLGLKDALAAMSLQGRDELYALVQFLHQWFTVKQCFLAVDGKTFTTDDINLPKISELRAADKMEAIEHALPDMRMIDNSSKVTKGYETMLTQLKDQAAEVALATNDAVVQASLVLVQNKMPSSPLSALHDMIDESMVVCEELPTTFAGFLKGAPRSLVSACSSSVQEQYATMISDVMIVLAIMSAKRILALDTLEGGKAAATFETDKLKPKGLTVQHLPLIFQETLQTLALQRGN</sequence>